<proteinExistence type="predicted"/>
<dbReference type="Proteomes" id="UP000321523">
    <property type="component" value="Unassembled WGS sequence"/>
</dbReference>
<organism evidence="1 2">
    <name type="scientific">Skermanella aerolata</name>
    <dbReference type="NCBI Taxonomy" id="393310"/>
    <lineage>
        <taxon>Bacteria</taxon>
        <taxon>Pseudomonadati</taxon>
        <taxon>Pseudomonadota</taxon>
        <taxon>Alphaproteobacteria</taxon>
        <taxon>Rhodospirillales</taxon>
        <taxon>Azospirillaceae</taxon>
        <taxon>Skermanella</taxon>
    </lineage>
</organism>
<reference evidence="1 2" key="1">
    <citation type="submission" date="2019-07" db="EMBL/GenBank/DDBJ databases">
        <title>Whole genome shotgun sequence of Skermanella aerolata NBRC 106429.</title>
        <authorList>
            <person name="Hosoyama A."/>
            <person name="Uohara A."/>
            <person name="Ohji S."/>
            <person name="Ichikawa N."/>
        </authorList>
    </citation>
    <scope>NUCLEOTIDE SEQUENCE [LARGE SCALE GENOMIC DNA]</scope>
    <source>
        <strain evidence="1 2">NBRC 106429</strain>
    </source>
</reference>
<dbReference type="AlphaFoldDB" id="A0A512DMF8"/>
<evidence type="ECO:0000313" key="2">
    <source>
        <dbReference type="Proteomes" id="UP000321523"/>
    </source>
</evidence>
<accession>A0A512DMF8</accession>
<keyword evidence="2" id="KW-1185">Reference proteome</keyword>
<gene>
    <name evidence="1" type="ORF">SAE02_18110</name>
</gene>
<sequence>MEAVMSAPAAAASLQSLTLTIEVDSQSQQFLIDTGQTVLITSSDPSQDNTLVVVQSFLPFGDQSLVTVDTTPVLFLSPAKVTPFGSVTVNLVSAVSYGQAYLFNGSSITNDGPGIPGLVSIRYMPVGTGAVAVTTGLALTIGNSSVGGATSTAAFSYYDLQPFENRLLRPPSTVLYVLIGQNITTGMTLPASLLQPIPGSAPSSATASSQQDAAPAPIASSIQLGRYLPVDLLFDTQSVTHFDPSVNAFAYGAYPD</sequence>
<protein>
    <submittedName>
        <fullName evidence="1">Uncharacterized protein</fullName>
    </submittedName>
</protein>
<comment type="caution">
    <text evidence="1">The sequence shown here is derived from an EMBL/GenBank/DDBJ whole genome shotgun (WGS) entry which is preliminary data.</text>
</comment>
<dbReference type="EMBL" id="BJYZ01000007">
    <property type="protein sequence ID" value="GEO37663.1"/>
    <property type="molecule type" value="Genomic_DNA"/>
</dbReference>
<name>A0A512DMF8_9PROT</name>
<evidence type="ECO:0000313" key="1">
    <source>
        <dbReference type="EMBL" id="GEO37663.1"/>
    </source>
</evidence>